<accession>A0A1W5D4G8</accession>
<name>A0A1W5D4G8_9LECA</name>
<dbReference type="Proteomes" id="UP000192927">
    <property type="component" value="Unassembled WGS sequence"/>
</dbReference>
<sequence length="334" mass="38179">MALTEFRTPINTKVDTQFFPDGIKTTGQQAPLYDILRPYSDFPRNITGNTVWEAEDYTGENERLWKRHVTQEEIDELSAVSNRLLASGWPLTGMSKEHFPLPKHSKYLEEVRDDLLNGKGFVLFQGLPVKDWEIQKSAMAYMGLGSHLGQDFHADPVDIVGLLCINKALEGGELDIVSGHHVFNVLQAEQPNVMETLKKPIWYFDRNGETSIGQEDFTQSVFYLEKDNGRVYAKWDPNFVKSLSRYSDKGVIAPFSPEQIKAIQVLEDTCQRLTLHMKLEVGDVQFMSNEHLFHARTQYKDDPPTAPGRHLLRLWLSQPESEGGWKLPFHDSDV</sequence>
<dbReference type="InterPro" id="IPR042098">
    <property type="entry name" value="TauD-like_sf"/>
</dbReference>
<organism evidence="4 5">
    <name type="scientific">Lasallia pustulata</name>
    <dbReference type="NCBI Taxonomy" id="136370"/>
    <lineage>
        <taxon>Eukaryota</taxon>
        <taxon>Fungi</taxon>
        <taxon>Dikarya</taxon>
        <taxon>Ascomycota</taxon>
        <taxon>Pezizomycotina</taxon>
        <taxon>Lecanoromycetes</taxon>
        <taxon>OSLEUM clade</taxon>
        <taxon>Umbilicariomycetidae</taxon>
        <taxon>Umbilicariales</taxon>
        <taxon>Umbilicariaceae</taxon>
        <taxon>Lasallia</taxon>
    </lineage>
</organism>
<evidence type="ECO:0000313" key="4">
    <source>
        <dbReference type="EMBL" id="SLM37931.1"/>
    </source>
</evidence>
<proteinExistence type="predicted"/>
<keyword evidence="5" id="KW-1185">Reference proteome</keyword>
<evidence type="ECO:0000313" key="5">
    <source>
        <dbReference type="Proteomes" id="UP000192927"/>
    </source>
</evidence>
<keyword evidence="1" id="KW-0560">Oxidoreductase</keyword>
<dbReference type="InterPro" id="IPR050411">
    <property type="entry name" value="AlphaKG_dependent_hydroxylases"/>
</dbReference>
<dbReference type="PANTHER" id="PTHR10696:SF56">
    <property type="entry name" value="TAUD_TFDA-LIKE DOMAIN-CONTAINING PROTEIN"/>
    <property type="match status" value="1"/>
</dbReference>
<keyword evidence="2" id="KW-0045">Antibiotic biosynthesis</keyword>
<evidence type="ECO:0000259" key="3">
    <source>
        <dbReference type="Pfam" id="PF02668"/>
    </source>
</evidence>
<dbReference type="SUPFAM" id="SSF51197">
    <property type="entry name" value="Clavaminate synthase-like"/>
    <property type="match status" value="1"/>
</dbReference>
<dbReference type="EMBL" id="FWEW01001985">
    <property type="protein sequence ID" value="SLM37931.1"/>
    <property type="molecule type" value="Genomic_DNA"/>
</dbReference>
<dbReference type="Pfam" id="PF02668">
    <property type="entry name" value="TauD"/>
    <property type="match status" value="1"/>
</dbReference>
<evidence type="ECO:0000256" key="2">
    <source>
        <dbReference type="ARBA" id="ARBA00023194"/>
    </source>
</evidence>
<dbReference type="GO" id="GO:0017000">
    <property type="term" value="P:antibiotic biosynthetic process"/>
    <property type="evidence" value="ECO:0007669"/>
    <property type="project" value="UniProtKB-KW"/>
</dbReference>
<dbReference type="PANTHER" id="PTHR10696">
    <property type="entry name" value="GAMMA-BUTYROBETAINE HYDROXYLASE-RELATED"/>
    <property type="match status" value="1"/>
</dbReference>
<dbReference type="GO" id="GO:0051213">
    <property type="term" value="F:dioxygenase activity"/>
    <property type="evidence" value="ECO:0007669"/>
    <property type="project" value="UniProtKB-KW"/>
</dbReference>
<dbReference type="AlphaFoldDB" id="A0A1W5D4G8"/>
<protein>
    <submittedName>
        <fullName evidence="4">Taurine catabolism dioxygenase</fullName>
    </submittedName>
</protein>
<dbReference type="InterPro" id="IPR003819">
    <property type="entry name" value="TauD/TfdA-like"/>
</dbReference>
<keyword evidence="4" id="KW-0223">Dioxygenase</keyword>
<feature type="domain" description="TauD/TfdA-like" evidence="3">
    <location>
        <begin position="133"/>
        <end position="315"/>
    </location>
</feature>
<evidence type="ECO:0000256" key="1">
    <source>
        <dbReference type="ARBA" id="ARBA00023002"/>
    </source>
</evidence>
<dbReference type="Gene3D" id="3.60.130.10">
    <property type="entry name" value="Clavaminate synthase-like"/>
    <property type="match status" value="1"/>
</dbReference>
<reference evidence="5" key="1">
    <citation type="submission" date="2017-03" db="EMBL/GenBank/DDBJ databases">
        <authorList>
            <person name="Sharma R."/>
            <person name="Thines M."/>
        </authorList>
    </citation>
    <scope>NUCLEOTIDE SEQUENCE [LARGE SCALE GENOMIC DNA]</scope>
</reference>